<reference evidence="6" key="2">
    <citation type="submission" date="2025-09" db="UniProtKB">
        <authorList>
            <consortium name="Ensembl"/>
        </authorList>
    </citation>
    <scope>IDENTIFICATION</scope>
</reference>
<keyword evidence="3" id="KW-0040">ANK repeat</keyword>
<keyword evidence="1" id="KW-0677">Repeat</keyword>
<feature type="region of interest" description="Disordered" evidence="5">
    <location>
        <begin position="665"/>
        <end position="691"/>
    </location>
</feature>
<evidence type="ECO:0000256" key="1">
    <source>
        <dbReference type="ARBA" id="ARBA00022737"/>
    </source>
</evidence>
<evidence type="ECO:0000256" key="4">
    <source>
        <dbReference type="SAM" id="Coils"/>
    </source>
</evidence>
<dbReference type="PROSITE" id="PS50297">
    <property type="entry name" value="ANK_REP_REGION"/>
    <property type="match status" value="4"/>
</dbReference>
<evidence type="ECO:0000313" key="7">
    <source>
        <dbReference type="Proteomes" id="UP000694569"/>
    </source>
</evidence>
<dbReference type="Pfam" id="PF12796">
    <property type="entry name" value="Ank_2"/>
    <property type="match status" value="1"/>
</dbReference>
<keyword evidence="2 4" id="KW-0175">Coiled coil</keyword>
<feature type="compositionally biased region" description="Polar residues" evidence="5">
    <location>
        <begin position="234"/>
        <end position="250"/>
    </location>
</feature>
<dbReference type="SMART" id="SM00248">
    <property type="entry name" value="ANK"/>
    <property type="match status" value="6"/>
</dbReference>
<dbReference type="OrthoDB" id="341259at2759"/>
<dbReference type="PANTHER" id="PTHR24129">
    <property type="entry name" value="ANKYCORBIN"/>
    <property type="match status" value="1"/>
</dbReference>
<dbReference type="PRINTS" id="PR01415">
    <property type="entry name" value="ANKYRIN"/>
</dbReference>
<feature type="repeat" description="ANK" evidence="3">
    <location>
        <begin position="100"/>
        <end position="132"/>
    </location>
</feature>
<feature type="repeat" description="ANK" evidence="3">
    <location>
        <begin position="67"/>
        <end position="99"/>
    </location>
</feature>
<evidence type="ECO:0000256" key="2">
    <source>
        <dbReference type="ARBA" id="ARBA00023054"/>
    </source>
</evidence>
<reference evidence="6" key="1">
    <citation type="submission" date="2025-08" db="UniProtKB">
        <authorList>
            <consortium name="Ensembl"/>
        </authorList>
    </citation>
    <scope>IDENTIFICATION</scope>
</reference>
<evidence type="ECO:0000256" key="5">
    <source>
        <dbReference type="SAM" id="MobiDB-lite"/>
    </source>
</evidence>
<feature type="compositionally biased region" description="Basic and acidic residues" evidence="5">
    <location>
        <begin position="274"/>
        <end position="291"/>
    </location>
</feature>
<organism evidence="6 7">
    <name type="scientific">Leptobrachium leishanense</name>
    <name type="common">Leishan spiny toad</name>
    <dbReference type="NCBI Taxonomy" id="445787"/>
    <lineage>
        <taxon>Eukaryota</taxon>
        <taxon>Metazoa</taxon>
        <taxon>Chordata</taxon>
        <taxon>Craniata</taxon>
        <taxon>Vertebrata</taxon>
        <taxon>Euteleostomi</taxon>
        <taxon>Amphibia</taxon>
        <taxon>Batrachia</taxon>
        <taxon>Anura</taxon>
        <taxon>Pelobatoidea</taxon>
        <taxon>Megophryidae</taxon>
        <taxon>Leptobrachium</taxon>
    </lineage>
</organism>
<keyword evidence="7" id="KW-1185">Reference proteome</keyword>
<dbReference type="PANTHER" id="PTHR24129:SF2">
    <property type="entry name" value="DUF3447 DOMAIN-CONTAINING PROTEIN"/>
    <property type="match status" value="1"/>
</dbReference>
<dbReference type="Pfam" id="PF00023">
    <property type="entry name" value="Ank"/>
    <property type="match status" value="2"/>
</dbReference>
<gene>
    <name evidence="6" type="primary">ANKRD24</name>
</gene>
<feature type="compositionally biased region" description="Basic and acidic residues" evidence="5">
    <location>
        <begin position="312"/>
        <end position="324"/>
    </location>
</feature>
<dbReference type="InterPro" id="IPR036770">
    <property type="entry name" value="Ankyrin_rpt-contain_sf"/>
</dbReference>
<feature type="repeat" description="ANK" evidence="3">
    <location>
        <begin position="166"/>
        <end position="198"/>
    </location>
</feature>
<feature type="coiled-coil region" evidence="4">
    <location>
        <begin position="846"/>
        <end position="1043"/>
    </location>
</feature>
<dbReference type="AlphaFoldDB" id="A0A8C5M4T9"/>
<feature type="region of interest" description="Disordered" evidence="5">
    <location>
        <begin position="234"/>
        <end position="324"/>
    </location>
</feature>
<evidence type="ECO:0000313" key="6">
    <source>
        <dbReference type="Ensembl" id="ENSLLEP00000009520.1"/>
    </source>
</evidence>
<dbReference type="GO" id="GO:0003779">
    <property type="term" value="F:actin binding"/>
    <property type="evidence" value="ECO:0007669"/>
    <property type="project" value="InterPro"/>
</dbReference>
<dbReference type="Gene3D" id="1.25.40.20">
    <property type="entry name" value="Ankyrin repeat-containing domain"/>
    <property type="match status" value="1"/>
</dbReference>
<dbReference type="GeneTree" id="ENSGT00940000159237"/>
<proteinExistence type="predicted"/>
<dbReference type="InterPro" id="IPR002110">
    <property type="entry name" value="Ankyrin_rpt"/>
</dbReference>
<dbReference type="PROSITE" id="PS50088">
    <property type="entry name" value="ANK_REPEAT"/>
    <property type="match status" value="5"/>
</dbReference>
<dbReference type="InterPro" id="IPR042420">
    <property type="entry name" value="RAI14/UACA"/>
</dbReference>
<name>A0A8C5M4T9_9ANUR</name>
<dbReference type="Proteomes" id="UP000694569">
    <property type="component" value="Unplaced"/>
</dbReference>
<feature type="repeat" description="ANK" evidence="3">
    <location>
        <begin position="34"/>
        <end position="66"/>
    </location>
</feature>
<sequence>MDFKLMAAVTCNEPDKVEALLSKKKLQSHKLDSTGRSALHTAASLGHTDCLHVILSHQAQILAPDSTGLLALHLAAQNGNADCVVLILQEGCPVDVCDGHGRTALHHAAVSGCLSCANILCDYQVPINIKDKDGSCALSLAAQMCHPEMCHLLLQRGADVNARDLQGRTPLMLCCEGDSTHTAHLLLTAGAQVNLVDSMGHNALHYSKAKGNSQVQNILQGVLQSVDGDDIRKSIQQNEINPSPADTTGKTPRKRKAPVPPTMSKQTVLPKAAQEIKEKKSEKGQDRGRTKPERKKQNIPSFQVKKSQVQKKMADVVPQEKKDVDSENLIPESDMLCDSHLHEEIIPDPQEPCLTESQDKYPTDSQEQSVVMMNECALGVQEHIIGATEEQESQQSMLLHDVMQLSPYTTPTEQESNSQTILHDTAVLLMTITELQQEMQALRAENTDLQDKIQILENYESDNTDMESSADFIPLILYDSLQSEYERVREQLKETHHTLQVLQSSVERPSSPSSKLIPAEAYEQLRTENDALLKALQEKELSEDLHRENQSEEQNIETQEMVKRLKDKEKQYEFMEEEAKRLMENDEKYKDIEEVRNQCAKMEEELRRLRKDEETYKEIKNDLEKLKESEKQYRIMEEELKTLRENAKINKETQNEINNLHKTEEQLSGKQEFKGNKPLENEQEERVSHEEPKKEIMVQLREAQETYNATQHQLREAQEKLMEKEQNINDLQNELQKVLDTRKSETMQKAQLLSGHERVEEELQILRNECHSQNQEIDELHTQIGNLQKESEGLQEQLKLNQKCPVKQNEHDGTLLQVQEQLAQKHEHLSWALQELQRLQENAVTMQEHNQMQESLTCELQDLKMKVRQLEQKLQSREREIELLQQELDNSQTKEQSNEALKNEVTSLTKKLSELSKRHERTSTEVFQVQREALFMKSEKQAAEEQLEKVQKELENVREQLIELQEMRPSRKLESTEENEKISELSQEVISLRDALSRQMEKTDKVHETQRIKMLQKEEGQQHSKLLKEVESLQSVIKDMKKQQKVTETHYNSVIRIYRTHLLSAVQGQMNEDAIRILNQILQMNVKL</sequence>
<evidence type="ECO:0000256" key="3">
    <source>
        <dbReference type="PROSITE-ProRule" id="PRU00023"/>
    </source>
</evidence>
<dbReference type="SUPFAM" id="SSF48403">
    <property type="entry name" value="Ankyrin repeat"/>
    <property type="match status" value="1"/>
</dbReference>
<dbReference type="Ensembl" id="ENSLLET00000009882.1">
    <property type="protein sequence ID" value="ENSLLEP00000009520.1"/>
    <property type="gene ID" value="ENSLLEG00000006062.1"/>
</dbReference>
<feature type="repeat" description="ANK" evidence="3">
    <location>
        <begin position="133"/>
        <end position="165"/>
    </location>
</feature>
<accession>A0A8C5M4T9</accession>
<protein>
    <submittedName>
        <fullName evidence="6">Ankyrin repeat domain 24</fullName>
    </submittedName>
</protein>
<feature type="coiled-coil region" evidence="4">
    <location>
        <begin position="425"/>
        <end position="498"/>
    </location>
</feature>